<organism evidence="2 3">
    <name type="scientific">Nocardioides marinquilinus</name>
    <dbReference type="NCBI Taxonomy" id="1210400"/>
    <lineage>
        <taxon>Bacteria</taxon>
        <taxon>Bacillati</taxon>
        <taxon>Actinomycetota</taxon>
        <taxon>Actinomycetes</taxon>
        <taxon>Propionibacteriales</taxon>
        <taxon>Nocardioidaceae</taxon>
        <taxon>Nocardioides</taxon>
    </lineage>
</organism>
<feature type="transmembrane region" description="Helical" evidence="1">
    <location>
        <begin position="235"/>
        <end position="256"/>
    </location>
</feature>
<protein>
    <recommendedName>
        <fullName evidence="4">Glycosyltransferase RgtA/B/C/D-like domain-containing protein</fullName>
    </recommendedName>
</protein>
<feature type="transmembrane region" description="Helical" evidence="1">
    <location>
        <begin position="373"/>
        <end position="393"/>
    </location>
</feature>
<name>A0ABP9PWB0_9ACTN</name>
<keyword evidence="1" id="KW-0812">Transmembrane</keyword>
<sequence>MIISTAAGLGTGGLAFAVILLGFGRDLGRTALASGFYSGVYDLQGRALLDGSIAVPDGSMGIEGFVRGDQTFMYFPPFPAVLRLPVLMTTNEFDGRLTLVSMAIAYVVFAVMLTKLAWLALARVTESDEVTRTGATLVGIFLAAASGGTFLTYDAALPWVYHEVYLWAVASAVGALYWLTRVVIEPSWYAARWLGFFALVAVGTRATEGWALCLTVIGVALWMRFRPSTAGHRTAWWGVLTAGAVPLAASIALNVYKFGHPLLFPLQDQVWTQLNDHRQAALDANGGGLTGPQFFTTSFMAYLRPDGIRFVDYFPFITLPAEPAQAYNGAFVDQAYRTGSATAFMPLLMLLTIVTVLVLLGRWAPVGARAFRAPMLAGILITGGVMGYGYYATRYTTEFVPALVLGGAVGTALVVRLVGRWRPGRVPAVALAAVLTVFAVLAQLAIGTASLATAARGTTLRDYLAWQQRVSPDAQADLVGTVTGLPEGGRTDDLAIRGDCDAWYLNTGDAYEPWLTVQSRDVAVRVRADGTLRAGRMLLFEVPQTQQRVLLEVDDDEQLRVVLRDPDGEAGGAWVSLPPEGYLQVTLRNLTELGAWQVTGSAGGFVGYVSSTYIDDDWISHPTDLVDGTSDDAAERLGVRLEDVATLDLPLCRSLLERSGVAAGG</sequence>
<dbReference type="EMBL" id="BAABKG010000004">
    <property type="protein sequence ID" value="GAA5152964.1"/>
    <property type="molecule type" value="Genomic_DNA"/>
</dbReference>
<comment type="caution">
    <text evidence="2">The sequence shown here is derived from an EMBL/GenBank/DDBJ whole genome shotgun (WGS) entry which is preliminary data.</text>
</comment>
<keyword evidence="3" id="KW-1185">Reference proteome</keyword>
<feature type="transmembrane region" description="Helical" evidence="1">
    <location>
        <begin position="343"/>
        <end position="361"/>
    </location>
</feature>
<feature type="transmembrane region" description="Helical" evidence="1">
    <location>
        <begin position="133"/>
        <end position="153"/>
    </location>
</feature>
<evidence type="ECO:0000313" key="2">
    <source>
        <dbReference type="EMBL" id="GAA5152964.1"/>
    </source>
</evidence>
<evidence type="ECO:0000256" key="1">
    <source>
        <dbReference type="SAM" id="Phobius"/>
    </source>
</evidence>
<keyword evidence="1" id="KW-0472">Membrane</keyword>
<feature type="transmembrane region" description="Helical" evidence="1">
    <location>
        <begin position="196"/>
        <end position="223"/>
    </location>
</feature>
<reference evidence="3" key="1">
    <citation type="journal article" date="2019" name="Int. J. Syst. Evol. Microbiol.">
        <title>The Global Catalogue of Microorganisms (GCM) 10K type strain sequencing project: providing services to taxonomists for standard genome sequencing and annotation.</title>
        <authorList>
            <consortium name="The Broad Institute Genomics Platform"/>
            <consortium name="The Broad Institute Genome Sequencing Center for Infectious Disease"/>
            <person name="Wu L."/>
            <person name="Ma J."/>
        </authorList>
    </citation>
    <scope>NUCLEOTIDE SEQUENCE [LARGE SCALE GENOMIC DNA]</scope>
    <source>
        <strain evidence="3">JCM 18459</strain>
    </source>
</reference>
<feature type="transmembrane region" description="Helical" evidence="1">
    <location>
        <begin position="426"/>
        <end position="446"/>
    </location>
</feature>
<proteinExistence type="predicted"/>
<gene>
    <name evidence="2" type="ORF">GCM10023340_34180</name>
</gene>
<feature type="transmembrane region" description="Helical" evidence="1">
    <location>
        <begin position="399"/>
        <end position="419"/>
    </location>
</feature>
<keyword evidence="1" id="KW-1133">Transmembrane helix</keyword>
<dbReference type="Proteomes" id="UP001500221">
    <property type="component" value="Unassembled WGS sequence"/>
</dbReference>
<feature type="transmembrane region" description="Helical" evidence="1">
    <location>
        <begin position="165"/>
        <end position="184"/>
    </location>
</feature>
<dbReference type="RefSeq" id="WP_345461321.1">
    <property type="nucleotide sequence ID" value="NZ_BAABKG010000004.1"/>
</dbReference>
<accession>A0ABP9PWB0</accession>
<evidence type="ECO:0000313" key="3">
    <source>
        <dbReference type="Proteomes" id="UP001500221"/>
    </source>
</evidence>
<evidence type="ECO:0008006" key="4">
    <source>
        <dbReference type="Google" id="ProtNLM"/>
    </source>
</evidence>
<feature type="transmembrane region" description="Helical" evidence="1">
    <location>
        <begin position="97"/>
        <end position="121"/>
    </location>
</feature>
<feature type="transmembrane region" description="Helical" evidence="1">
    <location>
        <begin position="6"/>
        <end position="24"/>
    </location>
</feature>